<feature type="region of interest" description="Disordered" evidence="1">
    <location>
        <begin position="1"/>
        <end position="46"/>
    </location>
</feature>
<evidence type="ECO:0000256" key="1">
    <source>
        <dbReference type="SAM" id="MobiDB-lite"/>
    </source>
</evidence>
<comment type="caution">
    <text evidence="2">The sequence shown here is derived from an EMBL/GenBank/DDBJ whole genome shotgun (WGS) entry which is preliminary data.</text>
</comment>
<organism evidence="2 3">
    <name type="scientific">Senna tora</name>
    <dbReference type="NCBI Taxonomy" id="362788"/>
    <lineage>
        <taxon>Eukaryota</taxon>
        <taxon>Viridiplantae</taxon>
        <taxon>Streptophyta</taxon>
        <taxon>Embryophyta</taxon>
        <taxon>Tracheophyta</taxon>
        <taxon>Spermatophyta</taxon>
        <taxon>Magnoliopsida</taxon>
        <taxon>eudicotyledons</taxon>
        <taxon>Gunneridae</taxon>
        <taxon>Pentapetalae</taxon>
        <taxon>rosids</taxon>
        <taxon>fabids</taxon>
        <taxon>Fabales</taxon>
        <taxon>Fabaceae</taxon>
        <taxon>Caesalpinioideae</taxon>
        <taxon>Cassia clade</taxon>
        <taxon>Senna</taxon>
    </lineage>
</organism>
<sequence length="46" mass="5323">MSEKWIPSNKISLSESESGSGRRRKIDKPKTQNSSFGEIKDDQKRR</sequence>
<gene>
    <name evidence="2" type="ORF">G2W53_040352</name>
</gene>
<reference evidence="2" key="1">
    <citation type="submission" date="2020-09" db="EMBL/GenBank/DDBJ databases">
        <title>Genome-Enabled Discovery of Anthraquinone Biosynthesis in Senna tora.</title>
        <authorList>
            <person name="Kang S.-H."/>
            <person name="Pandey R.P."/>
            <person name="Lee C.-M."/>
            <person name="Sim J.-S."/>
            <person name="Jeong J.-T."/>
            <person name="Choi B.-S."/>
            <person name="Jung M."/>
            <person name="Ginzburg D."/>
            <person name="Zhao K."/>
            <person name="Won S.Y."/>
            <person name="Oh T.-J."/>
            <person name="Yu Y."/>
            <person name="Kim N.-H."/>
            <person name="Lee O.R."/>
            <person name="Lee T.-H."/>
            <person name="Bashyal P."/>
            <person name="Kim T.-S."/>
            <person name="Lee W.-H."/>
            <person name="Kawkins C."/>
            <person name="Kim C.-K."/>
            <person name="Kim J.S."/>
            <person name="Ahn B.O."/>
            <person name="Rhee S.Y."/>
            <person name="Sohng J.K."/>
        </authorList>
    </citation>
    <scope>NUCLEOTIDE SEQUENCE</scope>
    <source>
        <tissue evidence="2">Leaf</tissue>
    </source>
</reference>
<name>A0A834SD87_9FABA</name>
<proteinExistence type="predicted"/>
<accession>A0A834SD87</accession>
<evidence type="ECO:0000313" key="2">
    <source>
        <dbReference type="EMBL" id="KAF7801241.1"/>
    </source>
</evidence>
<dbReference type="Proteomes" id="UP000634136">
    <property type="component" value="Unassembled WGS sequence"/>
</dbReference>
<dbReference type="AlphaFoldDB" id="A0A834SD87"/>
<keyword evidence="3" id="KW-1185">Reference proteome</keyword>
<protein>
    <submittedName>
        <fullName evidence="2">Uncharacterized protein</fullName>
    </submittedName>
</protein>
<evidence type="ECO:0000313" key="3">
    <source>
        <dbReference type="Proteomes" id="UP000634136"/>
    </source>
</evidence>
<dbReference type="EMBL" id="JAAIUW010000013">
    <property type="protein sequence ID" value="KAF7801241.1"/>
    <property type="molecule type" value="Genomic_DNA"/>
</dbReference>